<evidence type="ECO:0000256" key="1">
    <source>
        <dbReference type="ARBA" id="ARBA00001809"/>
    </source>
</evidence>
<keyword evidence="7" id="KW-0732">Signal</keyword>
<feature type="binding site" evidence="4">
    <location>
        <position position="401"/>
    </location>
    <ligand>
        <name>Zn(2+)</name>
        <dbReference type="ChEBI" id="CHEBI:29105"/>
        <note>catalytic</note>
    </ligand>
</feature>
<feature type="compositionally biased region" description="Polar residues" evidence="5">
    <location>
        <begin position="793"/>
        <end position="807"/>
    </location>
</feature>
<feature type="signal peptide" evidence="7">
    <location>
        <begin position="1"/>
        <end position="20"/>
    </location>
</feature>
<feature type="active site" evidence="4">
    <location>
        <position position="402"/>
    </location>
</feature>
<evidence type="ECO:0000256" key="6">
    <source>
        <dbReference type="SAM" id="Phobius"/>
    </source>
</evidence>
<dbReference type="InterPro" id="IPR036436">
    <property type="entry name" value="Disintegrin_dom_sf"/>
</dbReference>
<evidence type="ECO:0000259" key="9">
    <source>
        <dbReference type="PROSITE" id="PS50215"/>
    </source>
</evidence>
<keyword evidence="6" id="KW-1133">Transmembrane helix</keyword>
<feature type="binding site" evidence="4">
    <location>
        <position position="405"/>
    </location>
    <ligand>
        <name>Zn(2+)</name>
        <dbReference type="ChEBI" id="CHEBI:29105"/>
        <note>catalytic</note>
    </ligand>
</feature>
<dbReference type="GO" id="GO:0005886">
    <property type="term" value="C:plasma membrane"/>
    <property type="evidence" value="ECO:0007669"/>
    <property type="project" value="TreeGrafter"/>
</dbReference>
<evidence type="ECO:0000256" key="5">
    <source>
        <dbReference type="SAM" id="MobiDB-lite"/>
    </source>
</evidence>
<dbReference type="Pfam" id="PF00200">
    <property type="entry name" value="Disintegrin"/>
    <property type="match status" value="1"/>
</dbReference>
<evidence type="ECO:0000313" key="20">
    <source>
        <dbReference type="RefSeq" id="XP_055889708.1"/>
    </source>
</evidence>
<dbReference type="RefSeq" id="XP_055889704.1">
    <property type="nucleotide sequence ID" value="XM_056033729.1"/>
</dbReference>
<gene>
    <name evidence="11 12 13 14 15 16 17 18 19 20" type="primary">LOC106059943</name>
</gene>
<evidence type="ECO:0000259" key="8">
    <source>
        <dbReference type="PROSITE" id="PS50214"/>
    </source>
</evidence>
<dbReference type="RefSeq" id="XP_055889707.1">
    <property type="nucleotide sequence ID" value="XM_056033732.1"/>
</dbReference>
<evidence type="ECO:0000313" key="18">
    <source>
        <dbReference type="RefSeq" id="XP_055889706.1"/>
    </source>
</evidence>
<protein>
    <recommendedName>
        <fullName evidence="2">ADAM10 endopeptidase</fullName>
        <ecNumber evidence="2">3.4.24.81</ecNumber>
    </recommendedName>
</protein>
<dbReference type="InterPro" id="IPR024079">
    <property type="entry name" value="MetalloPept_cat_dom_sf"/>
</dbReference>
<dbReference type="PANTHER" id="PTHR45702">
    <property type="entry name" value="ADAM10/ADAM17 METALLOPEPTIDASE FAMILY MEMBER"/>
    <property type="match status" value="1"/>
</dbReference>
<comment type="caution">
    <text evidence="4">Lacks conserved residue(s) required for the propagation of feature annotation.</text>
</comment>
<dbReference type="RefSeq" id="XP_055889699.1">
    <property type="nucleotide sequence ID" value="XM_056033724.1"/>
</dbReference>
<reference evidence="11 12" key="1">
    <citation type="submission" date="2025-04" db="UniProtKB">
        <authorList>
            <consortium name="RefSeq"/>
        </authorList>
    </citation>
    <scope>IDENTIFICATION</scope>
</reference>
<dbReference type="SUPFAM" id="SSF55486">
    <property type="entry name" value="Metalloproteases ('zincins'), catalytic domain"/>
    <property type="match status" value="1"/>
</dbReference>
<evidence type="ECO:0000313" key="19">
    <source>
        <dbReference type="RefSeq" id="XP_055889707.1"/>
    </source>
</evidence>
<evidence type="ECO:0000313" key="14">
    <source>
        <dbReference type="RefSeq" id="XP_055889702.1"/>
    </source>
</evidence>
<dbReference type="EC" id="3.4.24.81" evidence="2"/>
<accession>A0A9W3AR94</accession>
<dbReference type="InterPro" id="IPR051489">
    <property type="entry name" value="ADAM_Metalloproteinase"/>
</dbReference>
<feature type="domain" description="Peptidase M12B" evidence="9">
    <location>
        <begin position="230"/>
        <end position="467"/>
    </location>
</feature>
<dbReference type="PROSITE" id="PS50215">
    <property type="entry name" value="ADAM_MEPRO"/>
    <property type="match status" value="1"/>
</dbReference>
<feature type="transmembrane region" description="Helical" evidence="6">
    <location>
        <begin position="719"/>
        <end position="742"/>
    </location>
</feature>
<evidence type="ECO:0000313" key="11">
    <source>
        <dbReference type="RefSeq" id="XP_055889698.1"/>
    </source>
</evidence>
<dbReference type="Gene3D" id="4.10.70.10">
    <property type="entry name" value="Disintegrin domain"/>
    <property type="match status" value="1"/>
</dbReference>
<dbReference type="GeneID" id="106059943"/>
<feature type="domain" description="Disintegrin" evidence="8">
    <location>
        <begin position="479"/>
        <end position="574"/>
    </location>
</feature>
<dbReference type="RefSeq" id="XP_055889703.1">
    <property type="nucleotide sequence ID" value="XM_056033728.1"/>
</dbReference>
<evidence type="ECO:0000313" key="15">
    <source>
        <dbReference type="RefSeq" id="XP_055889703.1"/>
    </source>
</evidence>
<keyword evidence="4" id="KW-0862">Zinc</keyword>
<dbReference type="GO" id="GO:0004222">
    <property type="term" value="F:metalloendopeptidase activity"/>
    <property type="evidence" value="ECO:0007669"/>
    <property type="project" value="InterPro"/>
</dbReference>
<evidence type="ECO:0000313" key="13">
    <source>
        <dbReference type="RefSeq" id="XP_055889700.1"/>
    </source>
</evidence>
<keyword evidence="6" id="KW-0812">Transmembrane</keyword>
<name>A0A9W3AR94_BIOGL</name>
<dbReference type="GO" id="GO:0006509">
    <property type="term" value="P:membrane protein ectodomain proteolysis"/>
    <property type="evidence" value="ECO:0007669"/>
    <property type="project" value="TreeGrafter"/>
</dbReference>
<dbReference type="Proteomes" id="UP001165740">
    <property type="component" value="Chromosome 6"/>
</dbReference>
<dbReference type="RefSeq" id="XP_055889702.1">
    <property type="nucleotide sequence ID" value="XM_056033727.1"/>
</dbReference>
<dbReference type="RefSeq" id="XP_055889698.1">
    <property type="nucleotide sequence ID" value="XM_056033723.1"/>
</dbReference>
<dbReference type="OMA" id="HVPATNP"/>
<organism evidence="10 12">
    <name type="scientific">Biomphalaria glabrata</name>
    <name type="common">Bloodfluke planorb</name>
    <name type="synonym">Freshwater snail</name>
    <dbReference type="NCBI Taxonomy" id="6526"/>
    <lineage>
        <taxon>Eukaryota</taxon>
        <taxon>Metazoa</taxon>
        <taxon>Spiralia</taxon>
        <taxon>Lophotrochozoa</taxon>
        <taxon>Mollusca</taxon>
        <taxon>Gastropoda</taxon>
        <taxon>Heterobranchia</taxon>
        <taxon>Euthyneura</taxon>
        <taxon>Panpulmonata</taxon>
        <taxon>Hygrophila</taxon>
        <taxon>Lymnaeoidea</taxon>
        <taxon>Planorbidae</taxon>
        <taxon>Biomphalaria</taxon>
    </lineage>
</organism>
<dbReference type="OrthoDB" id="2149267at2759"/>
<evidence type="ECO:0000313" key="12">
    <source>
        <dbReference type="RefSeq" id="XP_055889699.1"/>
    </source>
</evidence>
<evidence type="ECO:0000313" key="17">
    <source>
        <dbReference type="RefSeq" id="XP_055889705.1"/>
    </source>
</evidence>
<dbReference type="Pfam" id="PF13574">
    <property type="entry name" value="Reprolysin_2"/>
    <property type="match status" value="1"/>
</dbReference>
<evidence type="ECO:0000256" key="2">
    <source>
        <dbReference type="ARBA" id="ARBA00012332"/>
    </source>
</evidence>
<feature type="chain" id="PRO_5044702874" description="ADAM10 endopeptidase" evidence="7">
    <location>
        <begin position="21"/>
        <end position="846"/>
    </location>
</feature>
<evidence type="ECO:0000313" key="10">
    <source>
        <dbReference type="Proteomes" id="UP001165740"/>
    </source>
</evidence>
<dbReference type="SMART" id="SM00050">
    <property type="entry name" value="DISIN"/>
    <property type="match status" value="1"/>
</dbReference>
<keyword evidence="6" id="KW-0472">Membrane</keyword>
<dbReference type="PROSITE" id="PS50214">
    <property type="entry name" value="DISINTEGRIN_2"/>
    <property type="match status" value="1"/>
</dbReference>
<dbReference type="RefSeq" id="XP_055889706.1">
    <property type="nucleotide sequence ID" value="XM_056033731.1"/>
</dbReference>
<dbReference type="InterPro" id="IPR001762">
    <property type="entry name" value="Disintegrin_dom"/>
</dbReference>
<proteinExistence type="predicted"/>
<sequence length="846" mass="94624">MADTCILFILLFTIFATLISHRLDGATLNDYILDYQPLHFDQTHLFEQHKRVKRSIDSYLRLTLKAYNRTFKVELQPSKSIFADNHELVYGSEPATIVDTSFIYDGNLEGDSTSSVHLSVIKGSLSGHIIIPGHTTYHIVPARNHFKHADFHSIIYPESQMNLDPYRHKRAASGICGNEDIYRKLKDKWRPVKDVHINYEKEIPLEYNMYTKEVNMKYSRSKRQLITDKTTCFMSLRADNLLFKHMEKKHPGAAKEEILSLFASHIKALNDIYPVTSFGNYRNVRFQLQRSIIMTECDVYDSRYCSDNLDVSNFLDLTSIENHDSFCLVHTFTYRDFDGGTLGLAWVATPESRNSGVCGKFGAVRDSTNKISDRSLNTGIVTFINFKQDVPSRVSQLTFAHEVGHNFGAQHDTTSACAPYGTTESGASLGNFIMFPSATQGNLPNNAKFSSCSISSISKVLDTLEPKGKRVNCFQKSNNAFCGNSVVEFNETCDCGFMEECSDKCCNYQTDNPNKDACSLKSGVCSPSQGPCCDQNTCGFKKEGINCSVETECKSFSQCNGSQAKCPEPKHKANMTLCNSFSKTCINGECIGSVCSNISWIECFVTQDTGASEDAMCYISCKQSETSECISSYNTDKVTLYPEFKKLLETIRSLKNQSTSAALGVKRPAGSPCNDFKGYCDGFSKCRKVDAEGPFKQLTDLIFSPVTLGNIRSWIEEHWWAVLLMCVGVVVFMGVFIKVFSYNTPSKDPKKKTTRLENSPHRAPAGSRPGKPKPSQDKRSTVYTTDLPMYTKPASSRGASSHPSNVYDTPDDYRGSNGYDNQAFQGPSNYRGGHSQFDRVSAPRKY</sequence>
<dbReference type="InterPro" id="IPR001590">
    <property type="entry name" value="Peptidase_M12B"/>
</dbReference>
<keyword evidence="4" id="KW-0479">Metal-binding</keyword>
<keyword evidence="10" id="KW-1185">Reference proteome</keyword>
<dbReference type="GO" id="GO:0007219">
    <property type="term" value="P:Notch signaling pathway"/>
    <property type="evidence" value="ECO:0007669"/>
    <property type="project" value="TreeGrafter"/>
</dbReference>
<dbReference type="SUPFAM" id="SSF57552">
    <property type="entry name" value="Blood coagulation inhibitor (disintegrin)"/>
    <property type="match status" value="1"/>
</dbReference>
<feature type="binding site" evidence="4">
    <location>
        <position position="411"/>
    </location>
    <ligand>
        <name>Zn(2+)</name>
        <dbReference type="ChEBI" id="CHEBI:29105"/>
        <note>catalytic</note>
    </ligand>
</feature>
<keyword evidence="3" id="KW-0165">Cleavage on pair of basic residues</keyword>
<dbReference type="InterPro" id="IPR049038">
    <property type="entry name" value="ADAM10_Cys-rich"/>
</dbReference>
<dbReference type="RefSeq" id="XP_055889708.1">
    <property type="nucleotide sequence ID" value="XM_056033733.1"/>
</dbReference>
<feature type="region of interest" description="Disordered" evidence="5">
    <location>
        <begin position="746"/>
        <end position="846"/>
    </location>
</feature>
<dbReference type="RefSeq" id="XP_055889700.1">
    <property type="nucleotide sequence ID" value="XM_056033725.1"/>
</dbReference>
<evidence type="ECO:0000256" key="3">
    <source>
        <dbReference type="ARBA" id="ARBA00022685"/>
    </source>
</evidence>
<dbReference type="AlphaFoldDB" id="A0A9W3AR94"/>
<dbReference type="Pfam" id="PF21299">
    <property type="entry name" value="ADAM10_Cys-rich"/>
    <property type="match status" value="1"/>
</dbReference>
<dbReference type="RefSeq" id="XP_055889705.1">
    <property type="nucleotide sequence ID" value="XM_056033730.1"/>
</dbReference>
<comment type="catalytic activity">
    <reaction evidence="1">
        <text>Endopeptidase of broad specificity.</text>
        <dbReference type="EC" id="3.4.24.81"/>
    </reaction>
</comment>
<evidence type="ECO:0000256" key="4">
    <source>
        <dbReference type="PROSITE-ProRule" id="PRU00276"/>
    </source>
</evidence>
<feature type="compositionally biased region" description="Polar residues" evidence="5">
    <location>
        <begin position="818"/>
        <end position="828"/>
    </location>
</feature>
<dbReference type="Gene3D" id="3.40.390.10">
    <property type="entry name" value="Collagenase (Catalytic Domain)"/>
    <property type="match status" value="1"/>
</dbReference>
<evidence type="ECO:0000256" key="7">
    <source>
        <dbReference type="SAM" id="SignalP"/>
    </source>
</evidence>
<dbReference type="PANTHER" id="PTHR45702:SF2">
    <property type="entry name" value="KUZBANIAN, ISOFORM A"/>
    <property type="match status" value="1"/>
</dbReference>
<dbReference type="GO" id="GO:0046872">
    <property type="term" value="F:metal ion binding"/>
    <property type="evidence" value="ECO:0007669"/>
    <property type="project" value="UniProtKB-KW"/>
</dbReference>
<evidence type="ECO:0000313" key="16">
    <source>
        <dbReference type="RefSeq" id="XP_055889704.1"/>
    </source>
</evidence>